<evidence type="ECO:0000313" key="1">
    <source>
        <dbReference type="EMBL" id="GIQ67819.1"/>
    </source>
</evidence>
<keyword evidence="2" id="KW-1185">Reference proteome</keyword>
<proteinExistence type="predicted"/>
<dbReference type="Proteomes" id="UP000677918">
    <property type="component" value="Unassembled WGS sequence"/>
</dbReference>
<name>A0A8J4M0T7_9BACL</name>
<dbReference type="InterPro" id="IPR024496">
    <property type="entry name" value="Spore_germ_GerPE"/>
</dbReference>
<organism evidence="1 2">
    <name type="scientific">Xylanibacillus composti</name>
    <dbReference type="NCBI Taxonomy" id="1572762"/>
    <lineage>
        <taxon>Bacteria</taxon>
        <taxon>Bacillati</taxon>
        <taxon>Bacillota</taxon>
        <taxon>Bacilli</taxon>
        <taxon>Bacillales</taxon>
        <taxon>Paenibacillaceae</taxon>
        <taxon>Xylanibacillus</taxon>
    </lineage>
</organism>
<sequence length="130" mass="14356">MMRISRVGHVKVTSKELSSITLIGDSVAITPRTNVLAVQRERPHYLGQEGDLQQFPFYEQPMPKLAARSAGPELFARNNSPFIDVGSLRILGLSASAVLHIGSTSFIDAESRVKHIRQLLSVEESEQEEA</sequence>
<gene>
    <name evidence="1" type="ORF">XYCOK13_06430</name>
</gene>
<evidence type="ECO:0000313" key="2">
    <source>
        <dbReference type="Proteomes" id="UP000677918"/>
    </source>
</evidence>
<dbReference type="AlphaFoldDB" id="A0A8J4M0T7"/>
<dbReference type="EMBL" id="BOVK01000007">
    <property type="protein sequence ID" value="GIQ67819.1"/>
    <property type="molecule type" value="Genomic_DNA"/>
</dbReference>
<protein>
    <recommendedName>
        <fullName evidence="3">Spore germination protein GerPE</fullName>
    </recommendedName>
</protein>
<accession>A0A8J4M0T7</accession>
<dbReference type="Pfam" id="PF10970">
    <property type="entry name" value="GerPE"/>
    <property type="match status" value="1"/>
</dbReference>
<comment type="caution">
    <text evidence="1">The sequence shown here is derived from an EMBL/GenBank/DDBJ whole genome shotgun (WGS) entry which is preliminary data.</text>
</comment>
<reference evidence="1" key="1">
    <citation type="submission" date="2021-04" db="EMBL/GenBank/DDBJ databases">
        <title>Draft genome sequence of Xylanibacillus composti strain K13.</title>
        <authorList>
            <person name="Uke A."/>
            <person name="Chhe C."/>
            <person name="Baramee S."/>
            <person name="Kosugi A."/>
        </authorList>
    </citation>
    <scope>NUCLEOTIDE SEQUENCE</scope>
    <source>
        <strain evidence="1">K13</strain>
    </source>
</reference>
<evidence type="ECO:0008006" key="3">
    <source>
        <dbReference type="Google" id="ProtNLM"/>
    </source>
</evidence>